<evidence type="ECO:0000313" key="8">
    <source>
        <dbReference type="EMBL" id="MEL4304301.1"/>
    </source>
</evidence>
<dbReference type="CDD" id="cd02015">
    <property type="entry name" value="TPP_AHAS"/>
    <property type="match status" value="1"/>
</dbReference>
<dbReference type="Pfam" id="PF02775">
    <property type="entry name" value="TPP_enzyme_C"/>
    <property type="match status" value="1"/>
</dbReference>
<dbReference type="RefSeq" id="WP_342126031.1">
    <property type="nucleotide sequence ID" value="NZ_JBCAUS010000002.1"/>
</dbReference>
<evidence type="ECO:0000256" key="2">
    <source>
        <dbReference type="ARBA" id="ARBA00007812"/>
    </source>
</evidence>
<comment type="cofactor">
    <cofactor evidence="1">
        <name>thiamine diphosphate</name>
        <dbReference type="ChEBI" id="CHEBI:58937"/>
    </cofactor>
</comment>
<name>A0ABU9KQI3_9EURY</name>
<feature type="domain" description="Thiamine pyrophosphate enzyme central" evidence="5">
    <location>
        <begin position="196"/>
        <end position="331"/>
    </location>
</feature>
<dbReference type="SUPFAM" id="SSF52467">
    <property type="entry name" value="DHS-like NAD/FAD-binding domain"/>
    <property type="match status" value="1"/>
</dbReference>
<dbReference type="InterPro" id="IPR039368">
    <property type="entry name" value="AHAS_TPP"/>
</dbReference>
<gene>
    <name evidence="8" type="ORF">WOA13_00420</name>
</gene>
<dbReference type="InterPro" id="IPR000399">
    <property type="entry name" value="TPP-bd_CS"/>
</dbReference>
<feature type="domain" description="Thiamine pyrophosphate enzyme N-terminal TPP-binding" evidence="7">
    <location>
        <begin position="4"/>
        <end position="117"/>
    </location>
</feature>
<dbReference type="Gene3D" id="3.40.50.970">
    <property type="match status" value="2"/>
</dbReference>
<organism evidence="8 9">
    <name type="scientific">Methanococcoides cohabitans</name>
    <dbReference type="NCBI Taxonomy" id="3136559"/>
    <lineage>
        <taxon>Archaea</taxon>
        <taxon>Methanobacteriati</taxon>
        <taxon>Methanobacteriota</taxon>
        <taxon>Stenosarchaea group</taxon>
        <taxon>Methanomicrobia</taxon>
        <taxon>Methanosarcinales</taxon>
        <taxon>Methanosarcinaceae</taxon>
        <taxon>Methanococcoides</taxon>
    </lineage>
</organism>
<evidence type="ECO:0000259" key="5">
    <source>
        <dbReference type="Pfam" id="PF00205"/>
    </source>
</evidence>
<dbReference type="Pfam" id="PF00205">
    <property type="entry name" value="TPP_enzyme_M"/>
    <property type="match status" value="1"/>
</dbReference>
<dbReference type="InterPro" id="IPR029035">
    <property type="entry name" value="DHS-like_NAD/FAD-binding_dom"/>
</dbReference>
<comment type="similarity">
    <text evidence="2 4">Belongs to the TPP enzyme family.</text>
</comment>
<dbReference type="CDD" id="cd07035">
    <property type="entry name" value="TPP_PYR_POX_like"/>
    <property type="match status" value="1"/>
</dbReference>
<sequence length="585" mass="65271">MEEMNGAEVLIKCLEDLGVKHIFGYTGAAILPVFHALRQSDIEIIVNSNEQSSAFSAAGYSRSSDQVGIAMVTSGPAITNTLTSVADAYSDSIPLLVFAGQVPEHKIGTDSFQHINVKGIFGDVTKKVIQLSNDDDIESIVKDAYYFARSGKPGPVVIDFPLDKQQKVHCYQNMDVTKFRDSYHDDRHLSEKQCEDFFKLLLNSKRPLLYLGGGLNSEHGKQTIREFNDLFGIPSVNTLMAKGTVDERDDLNLGMLGMFGTPYANMLIQENDFFFAIGVRWDDRVAEKVGFAIGADIAYINIDPEKMHQIKIEREPKFTFIGDAATAIDDLLNYARNHKICLDIQEWQKRAAYLKRSWPLDHNRESECMQSAEVMANLADYVDENTKIATGVGNHQMLAAQYLPMQMAKSFMTSGSFGTMGFCLPTAIGIHYANPYSRVLAIDGDGSLRMNLGELHTIASLELPIKILMLNNNSDGMVQNLQDTEYEGVRIGTQRPKDVNFADIASSFGFTYAERISNKNDLKKSIEEFMNAEGPCFLEVCTDREEILYPKVPAGESYKDMILGPYIKHVPENKSSQFLPSQHTS</sequence>
<keyword evidence="9" id="KW-1185">Reference proteome</keyword>
<dbReference type="InterPro" id="IPR011766">
    <property type="entry name" value="TPP_enzyme_TPP-bd"/>
</dbReference>
<evidence type="ECO:0000256" key="4">
    <source>
        <dbReference type="RuleBase" id="RU362132"/>
    </source>
</evidence>
<dbReference type="InterPro" id="IPR045229">
    <property type="entry name" value="TPP_enz"/>
</dbReference>
<comment type="caution">
    <text evidence="8">The sequence shown here is derived from an EMBL/GenBank/DDBJ whole genome shotgun (WGS) entry which is preliminary data.</text>
</comment>
<keyword evidence="3 4" id="KW-0786">Thiamine pyrophosphate</keyword>
<accession>A0ABU9KQI3</accession>
<feature type="domain" description="Thiamine pyrophosphate enzyme TPP-binding" evidence="6">
    <location>
        <begin position="391"/>
        <end position="540"/>
    </location>
</feature>
<dbReference type="Pfam" id="PF02776">
    <property type="entry name" value="TPP_enzyme_N"/>
    <property type="match status" value="1"/>
</dbReference>
<dbReference type="PANTHER" id="PTHR18968">
    <property type="entry name" value="THIAMINE PYROPHOSPHATE ENZYMES"/>
    <property type="match status" value="1"/>
</dbReference>
<proteinExistence type="inferred from homology"/>
<dbReference type="InterPro" id="IPR012001">
    <property type="entry name" value="Thiamin_PyroP_enz_TPP-bd_dom"/>
</dbReference>
<dbReference type="Gene3D" id="3.40.50.1220">
    <property type="entry name" value="TPP-binding domain"/>
    <property type="match status" value="1"/>
</dbReference>
<evidence type="ECO:0000313" key="9">
    <source>
        <dbReference type="Proteomes" id="UP001396646"/>
    </source>
</evidence>
<dbReference type="Proteomes" id="UP001396646">
    <property type="component" value="Unassembled WGS sequence"/>
</dbReference>
<evidence type="ECO:0000259" key="7">
    <source>
        <dbReference type="Pfam" id="PF02776"/>
    </source>
</evidence>
<evidence type="ECO:0000256" key="1">
    <source>
        <dbReference type="ARBA" id="ARBA00001964"/>
    </source>
</evidence>
<dbReference type="PANTHER" id="PTHR18968:SF13">
    <property type="entry name" value="ACETOLACTATE SYNTHASE CATALYTIC SUBUNIT, MITOCHONDRIAL"/>
    <property type="match status" value="1"/>
</dbReference>
<reference evidence="8 9" key="1">
    <citation type="submission" date="2024-04" db="EMBL/GenBank/DDBJ databases">
        <title>Methanococcoides sp. LMO-2.</title>
        <authorList>
            <person name="Liang L."/>
        </authorList>
    </citation>
    <scope>NUCLEOTIDE SEQUENCE [LARGE SCALE GENOMIC DNA]</scope>
    <source>
        <strain evidence="8 9">LMO-2</strain>
    </source>
</reference>
<dbReference type="PROSITE" id="PS00187">
    <property type="entry name" value="TPP_ENZYMES"/>
    <property type="match status" value="1"/>
</dbReference>
<dbReference type="SUPFAM" id="SSF52518">
    <property type="entry name" value="Thiamin diphosphate-binding fold (THDP-binding)"/>
    <property type="match status" value="2"/>
</dbReference>
<dbReference type="InterPro" id="IPR012000">
    <property type="entry name" value="Thiamin_PyroP_enz_cen_dom"/>
</dbReference>
<dbReference type="EMBL" id="JBCAUS010000002">
    <property type="protein sequence ID" value="MEL4304301.1"/>
    <property type="molecule type" value="Genomic_DNA"/>
</dbReference>
<evidence type="ECO:0000259" key="6">
    <source>
        <dbReference type="Pfam" id="PF02775"/>
    </source>
</evidence>
<protein>
    <submittedName>
        <fullName evidence="8">Thiamine pyrophosphate-binding protein</fullName>
    </submittedName>
</protein>
<evidence type="ECO:0000256" key="3">
    <source>
        <dbReference type="ARBA" id="ARBA00023052"/>
    </source>
</evidence>
<dbReference type="InterPro" id="IPR029061">
    <property type="entry name" value="THDP-binding"/>
</dbReference>